<dbReference type="Gene3D" id="1.25.40.20">
    <property type="entry name" value="Ankyrin repeat-containing domain"/>
    <property type="match status" value="1"/>
</dbReference>
<proteinExistence type="predicted"/>
<keyword evidence="5" id="KW-1185">Reference proteome</keyword>
<feature type="domain" description="NACHT" evidence="3">
    <location>
        <begin position="286"/>
        <end position="417"/>
    </location>
</feature>
<sequence length="851" mass="95485">MSKVLANTFRLKPEIRLAQAVSQFEACLSDEQKRNFRAHQSQLLNISPTHGDVMRLTAEIDRRMSRDTKSRCVGPRFTSFLEGVQQFAALGDVVVGGSQNIVACGVWSLVRMSLLSIINISSYVEKLSVLFMDIGRSAPRYQTMAILYPQSKQLQSQLLEYFTIVVNLCCHLLKFSQKSTFLQLTHSLTDSDLKIFKTELTRWSDSIKEEMILAEAVENSQFKSLSTKFSNAASHHQKIITNLRVLDFCSKYDHETAWKQIRKIGNSTLYADLAEYINWKDSSKSSTFLCAGKLGSGKSVLLANIVDDLNIHASSDKTTVAYFFCKYDVPESLRARTILGSIARQLLRTMPDLTMVAQDCMESHATNDTEKVLDILLRGFPFANRLYFVIDGLDECSALERETFVGILGKLQKRATLMLCLSFRVEPNKNLGLVFKSLAVPHICPIPEDNPDIQTFIEVELERCLQSRNLVIGDPTIILDIQDALSKGSQGMFLWVALQIQSLCEMRTDQAIKDALLDLPNDLPGTFARILLKSGKSGRTYQSKILRLVVAARRPLTTGELGEALSVIPGDATWTSSNLVNDVHLALGYCGCVITVDEEESTVHFVHHSVKQFILGEFHNSDGITFRTEQAERTMADIIVTYLSYGVFGTEVTEMRILPVSVQSAPATVMRSTLGSSGIQPDFDISKTLAGARRPFQSRSLHHFCFFAYAEAYWLDHILYVSGHMPNIYNLSLKLIQQRANDGILNAKDDWEYFDGRTSLSFAAQFGHELIVEMLLNTILVEIDSKDKDGRTPLSYAVQNGRILIVDFLLDTNQVDINSKDKNGKTPLSWATEYGNQSIINLCTTFKWSDQ</sequence>
<keyword evidence="1" id="KW-0677">Repeat</keyword>
<feature type="repeat" description="ANK" evidence="2">
    <location>
        <begin position="789"/>
        <end position="811"/>
    </location>
</feature>
<dbReference type="PROSITE" id="PS50297">
    <property type="entry name" value="ANK_REP_REGION"/>
    <property type="match status" value="1"/>
</dbReference>
<dbReference type="SUPFAM" id="SSF48403">
    <property type="entry name" value="Ankyrin repeat"/>
    <property type="match status" value="1"/>
</dbReference>
<dbReference type="InterPro" id="IPR007111">
    <property type="entry name" value="NACHT_NTPase"/>
</dbReference>
<gene>
    <name evidence="4" type="ORF">B0J11DRAFT_552234</name>
</gene>
<dbReference type="PROSITE" id="PS50837">
    <property type="entry name" value="NACHT"/>
    <property type="match status" value="1"/>
</dbReference>
<organism evidence="4 5">
    <name type="scientific">Dendryphion nanum</name>
    <dbReference type="NCBI Taxonomy" id="256645"/>
    <lineage>
        <taxon>Eukaryota</taxon>
        <taxon>Fungi</taxon>
        <taxon>Dikarya</taxon>
        <taxon>Ascomycota</taxon>
        <taxon>Pezizomycotina</taxon>
        <taxon>Dothideomycetes</taxon>
        <taxon>Pleosporomycetidae</taxon>
        <taxon>Pleosporales</taxon>
        <taxon>Torulaceae</taxon>
        <taxon>Dendryphion</taxon>
    </lineage>
</organism>
<dbReference type="InterPro" id="IPR056125">
    <property type="entry name" value="DUF7708"/>
</dbReference>
<dbReference type="Pfam" id="PF24883">
    <property type="entry name" value="NPHP3_N"/>
    <property type="match status" value="1"/>
</dbReference>
<dbReference type="InterPro" id="IPR027417">
    <property type="entry name" value="P-loop_NTPase"/>
</dbReference>
<name>A0A9P9DHA0_9PLEO</name>
<dbReference type="PANTHER" id="PTHR10039:SF10">
    <property type="entry name" value="NACHT DOMAIN-CONTAINING PROTEIN"/>
    <property type="match status" value="1"/>
</dbReference>
<evidence type="ECO:0000256" key="2">
    <source>
        <dbReference type="PROSITE-ProRule" id="PRU00023"/>
    </source>
</evidence>
<keyword evidence="2" id="KW-0040">ANK repeat</keyword>
<dbReference type="PANTHER" id="PTHR10039">
    <property type="entry name" value="AMELOGENIN"/>
    <property type="match status" value="1"/>
</dbReference>
<dbReference type="EMBL" id="JAGMWT010000012">
    <property type="protein sequence ID" value="KAH7118972.1"/>
    <property type="molecule type" value="Genomic_DNA"/>
</dbReference>
<dbReference type="Proteomes" id="UP000700596">
    <property type="component" value="Unassembled WGS sequence"/>
</dbReference>
<dbReference type="InterPro" id="IPR002110">
    <property type="entry name" value="Ankyrin_rpt"/>
</dbReference>
<evidence type="ECO:0000256" key="1">
    <source>
        <dbReference type="ARBA" id="ARBA00022737"/>
    </source>
</evidence>
<reference evidence="4" key="1">
    <citation type="journal article" date="2021" name="Nat. Commun.">
        <title>Genetic determinants of endophytism in the Arabidopsis root mycobiome.</title>
        <authorList>
            <person name="Mesny F."/>
            <person name="Miyauchi S."/>
            <person name="Thiergart T."/>
            <person name="Pickel B."/>
            <person name="Atanasova L."/>
            <person name="Karlsson M."/>
            <person name="Huettel B."/>
            <person name="Barry K.W."/>
            <person name="Haridas S."/>
            <person name="Chen C."/>
            <person name="Bauer D."/>
            <person name="Andreopoulos W."/>
            <person name="Pangilinan J."/>
            <person name="LaButti K."/>
            <person name="Riley R."/>
            <person name="Lipzen A."/>
            <person name="Clum A."/>
            <person name="Drula E."/>
            <person name="Henrissat B."/>
            <person name="Kohler A."/>
            <person name="Grigoriev I.V."/>
            <person name="Martin F.M."/>
            <person name="Hacquard S."/>
        </authorList>
    </citation>
    <scope>NUCLEOTIDE SEQUENCE</scope>
    <source>
        <strain evidence="4">MPI-CAGE-CH-0243</strain>
    </source>
</reference>
<dbReference type="OrthoDB" id="7464126at2759"/>
<accession>A0A9P9DHA0</accession>
<dbReference type="AlphaFoldDB" id="A0A9P9DHA0"/>
<dbReference type="PROSITE" id="PS50088">
    <property type="entry name" value="ANK_REPEAT"/>
    <property type="match status" value="1"/>
</dbReference>
<evidence type="ECO:0000313" key="4">
    <source>
        <dbReference type="EMBL" id="KAH7118972.1"/>
    </source>
</evidence>
<comment type="caution">
    <text evidence="4">The sequence shown here is derived from an EMBL/GenBank/DDBJ whole genome shotgun (WGS) entry which is preliminary data.</text>
</comment>
<protein>
    <recommendedName>
        <fullName evidence="3">NACHT domain-containing protein</fullName>
    </recommendedName>
</protein>
<dbReference type="InterPro" id="IPR036770">
    <property type="entry name" value="Ankyrin_rpt-contain_sf"/>
</dbReference>
<evidence type="ECO:0000313" key="5">
    <source>
        <dbReference type="Proteomes" id="UP000700596"/>
    </source>
</evidence>
<dbReference type="InterPro" id="IPR056884">
    <property type="entry name" value="NPHP3-like_N"/>
</dbReference>
<dbReference type="SMART" id="SM00248">
    <property type="entry name" value="ANK"/>
    <property type="match status" value="3"/>
</dbReference>
<evidence type="ECO:0000259" key="3">
    <source>
        <dbReference type="PROSITE" id="PS50837"/>
    </source>
</evidence>
<dbReference type="SUPFAM" id="SSF52540">
    <property type="entry name" value="P-loop containing nucleoside triphosphate hydrolases"/>
    <property type="match status" value="1"/>
</dbReference>
<dbReference type="Pfam" id="PF24809">
    <property type="entry name" value="DUF7708"/>
    <property type="match status" value="1"/>
</dbReference>
<dbReference type="InterPro" id="IPR054471">
    <property type="entry name" value="GPIID_WHD"/>
</dbReference>
<dbReference type="Pfam" id="PF12796">
    <property type="entry name" value="Ank_2"/>
    <property type="match status" value="1"/>
</dbReference>
<dbReference type="Pfam" id="PF22939">
    <property type="entry name" value="WHD_GPIID"/>
    <property type="match status" value="1"/>
</dbReference>
<dbReference type="Gene3D" id="3.40.50.300">
    <property type="entry name" value="P-loop containing nucleotide triphosphate hydrolases"/>
    <property type="match status" value="1"/>
</dbReference>